<sequence>MAKKAFAREDKDDRRRLILATAARLFLEGDGTLPSAARIAAACDLAKGTIYLYFNTKGAIFATLQTDGWRGLRDAVDRVTATVTATPDAMVAAIIAGLVDHLRRHPELLSLDALGHGVIEPNMVVGELAAFKARQMAMLAVAADRLDHVLALPAGKGLKMLLRSYALIRGMWQSLPSSAATETAFDFHAEVAEALHEYWRGALAGHSFQIGT</sequence>
<evidence type="ECO:0000256" key="1">
    <source>
        <dbReference type="ARBA" id="ARBA00023125"/>
    </source>
</evidence>
<keyword evidence="1" id="KW-0238">DNA-binding</keyword>
<feature type="domain" description="Tetracyclin repressor-like C-terminal" evidence="3">
    <location>
        <begin position="95"/>
        <end position="190"/>
    </location>
</feature>
<keyword evidence="5" id="KW-1185">Reference proteome</keyword>
<dbReference type="InterPro" id="IPR041483">
    <property type="entry name" value="TetR_C_34"/>
</dbReference>
<dbReference type="InterPro" id="IPR009057">
    <property type="entry name" value="Homeodomain-like_sf"/>
</dbReference>
<organism evidence="4 5">
    <name type="scientific">Sphingomonas prati</name>
    <dbReference type="NCBI Taxonomy" id="1843237"/>
    <lineage>
        <taxon>Bacteria</taxon>
        <taxon>Pseudomonadati</taxon>
        <taxon>Pseudomonadota</taxon>
        <taxon>Alphaproteobacteria</taxon>
        <taxon>Sphingomonadales</taxon>
        <taxon>Sphingomonadaceae</taxon>
        <taxon>Sphingomonas</taxon>
    </lineage>
</organism>
<dbReference type="Pfam" id="PF17929">
    <property type="entry name" value="TetR_C_34"/>
    <property type="match status" value="1"/>
</dbReference>
<gene>
    <name evidence="4" type="ORF">FHS99_001514</name>
</gene>
<evidence type="ECO:0000313" key="5">
    <source>
        <dbReference type="Proteomes" id="UP000546701"/>
    </source>
</evidence>
<protein>
    <submittedName>
        <fullName evidence="4">AcrR family transcriptional regulator</fullName>
    </submittedName>
</protein>
<comment type="caution">
    <text evidence="4">The sequence shown here is derived from an EMBL/GenBank/DDBJ whole genome shotgun (WGS) entry which is preliminary data.</text>
</comment>
<evidence type="ECO:0000259" key="3">
    <source>
        <dbReference type="Pfam" id="PF17929"/>
    </source>
</evidence>
<dbReference type="Gene3D" id="1.10.357.10">
    <property type="entry name" value="Tetracycline Repressor, domain 2"/>
    <property type="match status" value="1"/>
</dbReference>
<dbReference type="InterPro" id="IPR001647">
    <property type="entry name" value="HTH_TetR"/>
</dbReference>
<dbReference type="RefSeq" id="WP_157176789.1">
    <property type="nucleotide sequence ID" value="NZ_BMJP01000002.1"/>
</dbReference>
<dbReference type="Proteomes" id="UP000546701">
    <property type="component" value="Unassembled WGS sequence"/>
</dbReference>
<dbReference type="EMBL" id="JACIJR010000003">
    <property type="protein sequence ID" value="MBB5729036.1"/>
    <property type="molecule type" value="Genomic_DNA"/>
</dbReference>
<dbReference type="AlphaFoldDB" id="A0A7W9BRZ2"/>
<feature type="domain" description="HTH tetR-type" evidence="2">
    <location>
        <begin position="18"/>
        <end position="62"/>
    </location>
</feature>
<dbReference type="Pfam" id="PF00440">
    <property type="entry name" value="TetR_N"/>
    <property type="match status" value="1"/>
</dbReference>
<evidence type="ECO:0000313" key="4">
    <source>
        <dbReference type="EMBL" id="MBB5729036.1"/>
    </source>
</evidence>
<evidence type="ECO:0000259" key="2">
    <source>
        <dbReference type="Pfam" id="PF00440"/>
    </source>
</evidence>
<dbReference type="SUPFAM" id="SSF46689">
    <property type="entry name" value="Homeodomain-like"/>
    <property type="match status" value="1"/>
</dbReference>
<dbReference type="GO" id="GO:0003677">
    <property type="term" value="F:DNA binding"/>
    <property type="evidence" value="ECO:0007669"/>
    <property type="project" value="UniProtKB-KW"/>
</dbReference>
<accession>A0A7W9BRZ2</accession>
<name>A0A7W9BRZ2_9SPHN</name>
<proteinExistence type="predicted"/>
<dbReference type="OrthoDB" id="9808189at2"/>
<reference evidence="4 5" key="1">
    <citation type="submission" date="2020-08" db="EMBL/GenBank/DDBJ databases">
        <title>Genomic Encyclopedia of Type Strains, Phase IV (KMG-IV): sequencing the most valuable type-strain genomes for metagenomic binning, comparative biology and taxonomic classification.</title>
        <authorList>
            <person name="Goeker M."/>
        </authorList>
    </citation>
    <scope>NUCLEOTIDE SEQUENCE [LARGE SCALE GENOMIC DNA]</scope>
    <source>
        <strain evidence="4 5">DSM 103336</strain>
    </source>
</reference>